<dbReference type="InterPro" id="IPR036271">
    <property type="entry name" value="Tet_transcr_reg_TetR-rel_C_sf"/>
</dbReference>
<dbReference type="InterPro" id="IPR009057">
    <property type="entry name" value="Homeodomain-like_sf"/>
</dbReference>
<keyword evidence="1" id="KW-0805">Transcription regulation</keyword>
<dbReference type="GO" id="GO:0003677">
    <property type="term" value="F:DNA binding"/>
    <property type="evidence" value="ECO:0007669"/>
    <property type="project" value="UniProtKB-UniRule"/>
</dbReference>
<organism evidence="6 7">
    <name type="scientific">Methylobacterium durans</name>
    <dbReference type="NCBI Taxonomy" id="2202825"/>
    <lineage>
        <taxon>Bacteria</taxon>
        <taxon>Pseudomonadati</taxon>
        <taxon>Pseudomonadota</taxon>
        <taxon>Alphaproteobacteria</taxon>
        <taxon>Hyphomicrobiales</taxon>
        <taxon>Methylobacteriaceae</taxon>
        <taxon>Methylobacterium</taxon>
    </lineage>
</organism>
<keyword evidence="3" id="KW-0804">Transcription</keyword>
<dbReference type="RefSeq" id="WP_109888985.1">
    <property type="nucleotide sequence ID" value="NZ_CP029550.1"/>
</dbReference>
<evidence type="ECO:0000256" key="1">
    <source>
        <dbReference type="ARBA" id="ARBA00023015"/>
    </source>
</evidence>
<reference evidence="7" key="1">
    <citation type="submission" date="2018-05" db="EMBL/GenBank/DDBJ databases">
        <title>Complete Genome Sequence of Methylobacterium sp. 17SD2-17.</title>
        <authorList>
            <person name="Srinivasan S."/>
        </authorList>
    </citation>
    <scope>NUCLEOTIDE SEQUENCE [LARGE SCALE GENOMIC DNA]</scope>
    <source>
        <strain evidence="7">17SD2-17</strain>
    </source>
</reference>
<keyword evidence="2 4" id="KW-0238">DNA-binding</keyword>
<evidence type="ECO:0000256" key="3">
    <source>
        <dbReference type="ARBA" id="ARBA00023163"/>
    </source>
</evidence>
<dbReference type="Gene3D" id="1.10.357.10">
    <property type="entry name" value="Tetracycline Repressor, domain 2"/>
    <property type="match status" value="1"/>
</dbReference>
<proteinExistence type="predicted"/>
<evidence type="ECO:0000256" key="4">
    <source>
        <dbReference type="PROSITE-ProRule" id="PRU00335"/>
    </source>
</evidence>
<evidence type="ECO:0000256" key="2">
    <source>
        <dbReference type="ARBA" id="ARBA00023125"/>
    </source>
</evidence>
<sequence>MTRTVNERADAVAALAEIFREFGYEGASLSLIGARTGLGKGSLYHFFPGGKEEMAASVLAEIDGWFARAVFAPLREDPDPAAAIRRMFRETDAYFRSGRRVCLVGAFALGDVRDRFAARIATYFAAWRDALADALRRAGRAEGSAAEEAEHVVSAIQGALVMARAVDDPAVFVRALARLEAGLGLAEP</sequence>
<keyword evidence="7" id="KW-1185">Reference proteome</keyword>
<dbReference type="AlphaFoldDB" id="A0A2U8W3J0"/>
<dbReference type="InterPro" id="IPR054156">
    <property type="entry name" value="YxaF_TetR_C"/>
</dbReference>
<evidence type="ECO:0000259" key="5">
    <source>
        <dbReference type="PROSITE" id="PS50977"/>
    </source>
</evidence>
<protein>
    <submittedName>
        <fullName evidence="6">TetR family transcriptional regulator</fullName>
    </submittedName>
</protein>
<dbReference type="EMBL" id="CP029550">
    <property type="protein sequence ID" value="AWN40654.1"/>
    <property type="molecule type" value="Genomic_DNA"/>
</dbReference>
<evidence type="ECO:0000313" key="6">
    <source>
        <dbReference type="EMBL" id="AWN40654.1"/>
    </source>
</evidence>
<dbReference type="InterPro" id="IPR001647">
    <property type="entry name" value="HTH_TetR"/>
</dbReference>
<name>A0A2U8W3J0_9HYPH</name>
<dbReference type="PANTHER" id="PTHR47506">
    <property type="entry name" value="TRANSCRIPTIONAL REGULATORY PROTEIN"/>
    <property type="match status" value="1"/>
</dbReference>
<accession>A0A2U8W3J0</accession>
<feature type="DNA-binding region" description="H-T-H motif" evidence="4">
    <location>
        <begin position="28"/>
        <end position="47"/>
    </location>
</feature>
<dbReference type="SUPFAM" id="SSF48498">
    <property type="entry name" value="Tetracyclin repressor-like, C-terminal domain"/>
    <property type="match status" value="1"/>
</dbReference>
<dbReference type="SUPFAM" id="SSF46689">
    <property type="entry name" value="Homeodomain-like"/>
    <property type="match status" value="1"/>
</dbReference>
<dbReference type="PANTHER" id="PTHR47506:SF1">
    <property type="entry name" value="HTH-TYPE TRANSCRIPTIONAL REGULATOR YJDC"/>
    <property type="match status" value="1"/>
</dbReference>
<dbReference type="Pfam" id="PF00440">
    <property type="entry name" value="TetR_N"/>
    <property type="match status" value="1"/>
</dbReference>
<feature type="domain" description="HTH tetR-type" evidence="5">
    <location>
        <begin position="5"/>
        <end position="65"/>
    </location>
</feature>
<dbReference type="Pfam" id="PF21993">
    <property type="entry name" value="TetR_C_13_2"/>
    <property type="match status" value="1"/>
</dbReference>
<gene>
    <name evidence="6" type="ORF">DK389_09080</name>
</gene>
<dbReference type="PROSITE" id="PS50977">
    <property type="entry name" value="HTH_TETR_2"/>
    <property type="match status" value="1"/>
</dbReference>
<dbReference type="OrthoDB" id="9811084at2"/>
<dbReference type="Proteomes" id="UP000245926">
    <property type="component" value="Chromosome"/>
</dbReference>
<evidence type="ECO:0000313" key="7">
    <source>
        <dbReference type="Proteomes" id="UP000245926"/>
    </source>
</evidence>
<dbReference type="KEGG" id="mets:DK389_09080"/>